<protein>
    <submittedName>
        <fullName evidence="1">Uncharacterized protein</fullName>
    </submittedName>
</protein>
<sequence length="234" mass="26169">MIARIPGLPRHMTSRPACGGRANFAKGVGMSTALQNRPASHLAPGRFGQSSYMIRRQFFKLFGGAFHIYDAAGNLAFYSKLKAFKLKEDLRIYGDEEMREELLSIKARGILDFGMTYDVTDASTGQRVGALRRKGLRSILRDEWLVLDANDQEIGKIEEDSMLLALVRRFLTNLLPQSFTGTVGGAQVFAFKQRFNPFIQKIDLDFGMDLQGRLDRRLGIAAAVLMCAVEGRQQ</sequence>
<evidence type="ECO:0000313" key="2">
    <source>
        <dbReference type="Proteomes" id="UP000183760"/>
    </source>
</evidence>
<dbReference type="InterPro" id="IPR007612">
    <property type="entry name" value="LOR"/>
</dbReference>
<comment type="caution">
    <text evidence="1">The sequence shown here is derived from an EMBL/GenBank/DDBJ whole genome shotgun (WGS) entry which is preliminary data.</text>
</comment>
<dbReference type="SUPFAM" id="SSF54518">
    <property type="entry name" value="Tubby C-terminal domain-like"/>
    <property type="match status" value="1"/>
</dbReference>
<organism evidence="1 2">
    <name type="scientific">Myxococcus fulvus</name>
    <dbReference type="NCBI Taxonomy" id="33"/>
    <lineage>
        <taxon>Bacteria</taxon>
        <taxon>Pseudomonadati</taxon>
        <taxon>Myxococcota</taxon>
        <taxon>Myxococcia</taxon>
        <taxon>Myxococcales</taxon>
        <taxon>Cystobacterineae</taxon>
        <taxon>Myxococcaceae</taxon>
        <taxon>Myxococcus</taxon>
    </lineage>
</organism>
<name>A0ABY1CSG4_MYXFU</name>
<keyword evidence="2" id="KW-1185">Reference proteome</keyword>
<gene>
    <name evidence="1" type="ORF">SAMN05443572_11060</name>
</gene>
<dbReference type="Proteomes" id="UP000183760">
    <property type="component" value="Unassembled WGS sequence"/>
</dbReference>
<proteinExistence type="predicted"/>
<evidence type="ECO:0000313" key="1">
    <source>
        <dbReference type="EMBL" id="SEU34474.1"/>
    </source>
</evidence>
<dbReference type="Pfam" id="PF04525">
    <property type="entry name" value="LOR"/>
    <property type="match status" value="1"/>
</dbReference>
<reference evidence="1 2" key="1">
    <citation type="submission" date="2016-10" db="EMBL/GenBank/DDBJ databases">
        <authorList>
            <person name="Varghese N."/>
            <person name="Submissions S."/>
        </authorList>
    </citation>
    <scope>NUCLEOTIDE SEQUENCE [LARGE SCALE GENOMIC DNA]</scope>
    <source>
        <strain evidence="1 2">DSM 16525</strain>
    </source>
</reference>
<dbReference type="EMBL" id="FOIB01000010">
    <property type="protein sequence ID" value="SEU34474.1"/>
    <property type="molecule type" value="Genomic_DNA"/>
</dbReference>
<accession>A0ABY1CSG4</accession>
<dbReference type="InterPro" id="IPR025659">
    <property type="entry name" value="Tubby-like_C"/>
</dbReference>